<keyword evidence="3" id="KW-0808">Transferase</keyword>
<dbReference type="PANTHER" id="PTHR42824:SF1">
    <property type="entry name" value="GLUTAMINE AMIDOTRANSFERASE YAFJ-RELATED"/>
    <property type="match status" value="1"/>
</dbReference>
<evidence type="ECO:0000259" key="2">
    <source>
        <dbReference type="PROSITE" id="PS51278"/>
    </source>
</evidence>
<name>A0A840S0K4_9BURK</name>
<dbReference type="CDD" id="cd01908">
    <property type="entry name" value="YafJ"/>
    <property type="match status" value="1"/>
</dbReference>
<sequence>MCQLLGMNANVPTDVMFSFAGLAQRAVEHRDGFGIAFFEGRGLRHFVDAASARESRLAEWIQRYPIRSEVVIAHIRKATQGRVTLENTHPFQRELWGRYWVAAHNGDLKDFHPCLHAAFRPVGDTDSERLFCWLMQELAKAHCQVPTIAELSLTLGELLPQAARHGTLNLLLSNGEALWAFCTTDLYLLERRHPFGAAHLADADLSVDFSTQTQPSDRVALLATQPLTVGEPWQRLAPGELLVLQGGQRLA</sequence>
<dbReference type="PROSITE" id="PS51278">
    <property type="entry name" value="GATASE_TYPE_2"/>
    <property type="match status" value="1"/>
</dbReference>
<dbReference type="PANTHER" id="PTHR42824">
    <property type="entry name" value="GLUTAMINE AMIDOTRANSFERASE"/>
    <property type="match status" value="1"/>
</dbReference>
<protein>
    <submittedName>
        <fullName evidence="3">Glutamine amidotransferase</fullName>
        <ecNumber evidence="3">3.5.1.118</ecNumber>
    </submittedName>
</protein>
<dbReference type="EMBL" id="JACHHO010000001">
    <property type="protein sequence ID" value="MBB5202918.1"/>
    <property type="molecule type" value="Genomic_DNA"/>
</dbReference>
<dbReference type="Proteomes" id="UP000554837">
    <property type="component" value="Unassembled WGS sequence"/>
</dbReference>
<proteinExistence type="predicted"/>
<dbReference type="Pfam" id="PF13230">
    <property type="entry name" value="GATase_4"/>
    <property type="match status" value="1"/>
</dbReference>
<evidence type="ECO:0000313" key="4">
    <source>
        <dbReference type="Proteomes" id="UP000554837"/>
    </source>
</evidence>
<dbReference type="SUPFAM" id="SSF56235">
    <property type="entry name" value="N-terminal nucleophile aminohydrolases (Ntn hydrolases)"/>
    <property type="match status" value="1"/>
</dbReference>
<dbReference type="InterPro" id="IPR017932">
    <property type="entry name" value="GATase_2_dom"/>
</dbReference>
<reference evidence="3 4" key="1">
    <citation type="submission" date="2020-08" db="EMBL/GenBank/DDBJ databases">
        <title>Genomic Encyclopedia of Type Strains, Phase IV (KMG-IV): sequencing the most valuable type-strain genomes for metagenomic binning, comparative biology and taxonomic classification.</title>
        <authorList>
            <person name="Goeker M."/>
        </authorList>
    </citation>
    <scope>NUCLEOTIDE SEQUENCE [LARGE SCALE GENOMIC DNA]</scope>
    <source>
        <strain evidence="3 4">DSM 23958</strain>
    </source>
</reference>
<accession>A0A840S0K4</accession>
<evidence type="ECO:0000256" key="1">
    <source>
        <dbReference type="ARBA" id="ARBA00022962"/>
    </source>
</evidence>
<dbReference type="GO" id="GO:0016787">
    <property type="term" value="F:hydrolase activity"/>
    <property type="evidence" value="ECO:0007669"/>
    <property type="project" value="UniProtKB-KW"/>
</dbReference>
<evidence type="ECO:0000313" key="3">
    <source>
        <dbReference type="EMBL" id="MBB5202918.1"/>
    </source>
</evidence>
<dbReference type="GO" id="GO:0016740">
    <property type="term" value="F:transferase activity"/>
    <property type="evidence" value="ECO:0007669"/>
    <property type="project" value="UniProtKB-KW"/>
</dbReference>
<dbReference type="AlphaFoldDB" id="A0A840S0K4"/>
<dbReference type="EC" id="3.5.1.118" evidence="3"/>
<organism evidence="3 4">
    <name type="scientific">Inhella inkyongensis</name>
    <dbReference type="NCBI Taxonomy" id="392593"/>
    <lineage>
        <taxon>Bacteria</taxon>
        <taxon>Pseudomonadati</taxon>
        <taxon>Pseudomonadota</taxon>
        <taxon>Betaproteobacteria</taxon>
        <taxon>Burkholderiales</taxon>
        <taxon>Sphaerotilaceae</taxon>
        <taxon>Inhella</taxon>
    </lineage>
</organism>
<dbReference type="Gene3D" id="3.60.20.10">
    <property type="entry name" value="Glutamine Phosphoribosylpyrophosphate, subunit 1, domain 1"/>
    <property type="match status" value="1"/>
</dbReference>
<gene>
    <name evidence="3" type="ORF">HNQ51_000211</name>
</gene>
<feature type="domain" description="Glutamine amidotransferase type-2" evidence="2">
    <location>
        <begin position="2"/>
        <end position="247"/>
    </location>
</feature>
<comment type="caution">
    <text evidence="3">The sequence shown here is derived from an EMBL/GenBank/DDBJ whole genome shotgun (WGS) entry which is preliminary data.</text>
</comment>
<keyword evidence="1 3" id="KW-0315">Glutamine amidotransferase</keyword>
<dbReference type="InterPro" id="IPR029055">
    <property type="entry name" value="Ntn_hydrolases_N"/>
</dbReference>
<keyword evidence="3" id="KW-0378">Hydrolase</keyword>
<dbReference type="RefSeq" id="WP_138857993.1">
    <property type="nucleotide sequence ID" value="NZ_CP040709.1"/>
</dbReference>
<dbReference type="InterPro" id="IPR026869">
    <property type="entry name" value="EgtC-like"/>
</dbReference>
<keyword evidence="4" id="KW-1185">Reference proteome</keyword>
<dbReference type="OrthoDB" id="321954at2"/>